<organism evidence="1 2">
    <name type="scientific">Edwardsiella ictaluri (strain 93-146)</name>
    <dbReference type="NCBI Taxonomy" id="634503"/>
    <lineage>
        <taxon>Bacteria</taxon>
        <taxon>Pseudomonadati</taxon>
        <taxon>Pseudomonadota</taxon>
        <taxon>Gammaproteobacteria</taxon>
        <taxon>Enterobacterales</taxon>
        <taxon>Hafniaceae</taxon>
        <taxon>Edwardsiella</taxon>
    </lineage>
</organism>
<dbReference type="Proteomes" id="UP000001485">
    <property type="component" value="Chromosome"/>
</dbReference>
<dbReference type="KEGG" id="eic:NT01EI_2076"/>
<protein>
    <submittedName>
        <fullName evidence="1">Uncharacterized protein</fullName>
    </submittedName>
</protein>
<accession>C5BDD5</accession>
<reference evidence="2" key="1">
    <citation type="submission" date="2009-03" db="EMBL/GenBank/DDBJ databases">
        <title>Complete genome sequence of Edwardsiella ictaluri 93-146.</title>
        <authorList>
            <person name="Williams M.L."/>
            <person name="Gillaspy A.F."/>
            <person name="Dyer D.W."/>
            <person name="Thune R.L."/>
            <person name="Waldbieser G.C."/>
            <person name="Schuster S.C."/>
            <person name="Gipson J."/>
            <person name="Zaitshik J."/>
            <person name="Landry C."/>
            <person name="Lawrence M.L."/>
        </authorList>
    </citation>
    <scope>NUCLEOTIDE SEQUENCE [LARGE SCALE GENOMIC DNA]</scope>
    <source>
        <strain evidence="2">93-146</strain>
    </source>
</reference>
<name>C5BDD5_EDWI9</name>
<proteinExistence type="predicted"/>
<dbReference type="EMBL" id="CP001600">
    <property type="protein sequence ID" value="ACR69252.1"/>
    <property type="molecule type" value="Genomic_DNA"/>
</dbReference>
<dbReference type="HOGENOM" id="CLU_3183050_0_0_6"/>
<gene>
    <name evidence="1" type="ordered locus">NT01EI_2076</name>
</gene>
<evidence type="ECO:0000313" key="2">
    <source>
        <dbReference type="Proteomes" id="UP000001485"/>
    </source>
</evidence>
<evidence type="ECO:0000313" key="1">
    <source>
        <dbReference type="EMBL" id="ACR69252.1"/>
    </source>
</evidence>
<dbReference type="AlphaFoldDB" id="C5BDD5"/>
<reference evidence="1 2" key="2">
    <citation type="journal article" date="2012" name="J. Bacteriol.">
        <title>Genome Sequence of Edwardsiella ictaluri 93-146, a Strain Associated with a Natural Channel Catfish Outbreak of Enteric Septicemia of Catfish.</title>
        <authorList>
            <person name="Williams M.L."/>
            <person name="Gillaspy A.F."/>
            <person name="Dyer D.W."/>
            <person name="Thune R.L."/>
            <person name="Waldbieser G.C."/>
            <person name="Schuster S.C."/>
            <person name="Gipson J."/>
            <person name="Zaitshik J."/>
            <person name="Landry C."/>
            <person name="Banes M.M."/>
            <person name="Lawrence M.L."/>
        </authorList>
    </citation>
    <scope>NUCLEOTIDE SEQUENCE [LARGE SCALE GENOMIC DNA]</scope>
    <source>
        <strain evidence="1 2">93-146</strain>
    </source>
</reference>
<sequence length="46" mass="4665">MLGAWCGTDSLLNVLTDLSFAPKWCLPELAGVGSVHGGFSVSLSAG</sequence>